<comment type="caution">
    <text evidence="3">The sequence shown here is derived from an EMBL/GenBank/DDBJ whole genome shotgun (WGS) entry which is preliminary data.</text>
</comment>
<evidence type="ECO:0000256" key="1">
    <source>
        <dbReference type="SAM" id="MobiDB-lite"/>
    </source>
</evidence>
<dbReference type="InterPro" id="IPR023214">
    <property type="entry name" value="HAD_sf"/>
</dbReference>
<dbReference type="SUPFAM" id="SSF56784">
    <property type="entry name" value="HAD-like"/>
    <property type="match status" value="1"/>
</dbReference>
<dbReference type="Gene3D" id="3.40.50.1000">
    <property type="entry name" value="HAD superfamily/HAD-like"/>
    <property type="match status" value="1"/>
</dbReference>
<proteinExistence type="predicted"/>
<keyword evidence="4" id="KW-1185">Reference proteome</keyword>
<dbReference type="PROSITE" id="PS51257">
    <property type="entry name" value="PROKAR_LIPOPROTEIN"/>
    <property type="match status" value="1"/>
</dbReference>
<accession>A0ABW8YRH5</accession>
<dbReference type="EMBL" id="JBELQC010000002">
    <property type="protein sequence ID" value="MFL9842207.1"/>
    <property type="molecule type" value="Genomic_DNA"/>
</dbReference>
<reference evidence="3 4" key="1">
    <citation type="submission" date="2024-06" db="EMBL/GenBank/DDBJ databases">
        <authorList>
            <person name="Kaempfer P."/>
            <person name="Viver T."/>
        </authorList>
    </citation>
    <scope>NUCLEOTIDE SEQUENCE [LARGE SCALE GENOMIC DNA]</scope>
    <source>
        <strain evidence="3 4">ST-64</strain>
    </source>
</reference>
<organism evidence="3 4">
    <name type="scientific">Sphingomonas plantiphila</name>
    <dbReference type="NCBI Taxonomy" id="3163295"/>
    <lineage>
        <taxon>Bacteria</taxon>
        <taxon>Pseudomonadati</taxon>
        <taxon>Pseudomonadota</taxon>
        <taxon>Alphaproteobacteria</taxon>
        <taxon>Sphingomonadales</taxon>
        <taxon>Sphingomonadaceae</taxon>
        <taxon>Sphingomonas</taxon>
    </lineage>
</organism>
<dbReference type="Proteomes" id="UP001629244">
    <property type="component" value="Unassembled WGS sequence"/>
</dbReference>
<feature type="signal peptide" evidence="2">
    <location>
        <begin position="1"/>
        <end position="23"/>
    </location>
</feature>
<protein>
    <submittedName>
        <fullName evidence="3">Acid phosphatase</fullName>
    </submittedName>
</protein>
<gene>
    <name evidence="3" type="ORF">ABS767_14640</name>
</gene>
<feature type="chain" id="PRO_5045774276" evidence="2">
    <location>
        <begin position="24"/>
        <end position="331"/>
    </location>
</feature>
<dbReference type="RefSeq" id="WP_408079631.1">
    <property type="nucleotide sequence ID" value="NZ_JBELQC010000002.1"/>
</dbReference>
<evidence type="ECO:0000313" key="3">
    <source>
        <dbReference type="EMBL" id="MFL9842207.1"/>
    </source>
</evidence>
<sequence length="331" mass="33437">MTRAGAIAALTAASLLTGGCAAAAIPVLAGGMIARGKSDGGDKPAEAAQQAVPRQSAQKAPEARAEDPPLATERAQAMMRSAEEGGVVPVEGMTAPGGVTAPEVADAPAAGAGEAAALSLQAYQTLWTHVAAQVAVRKAGGTPRSVVLAAGARLDAPRYVDCGTKSLAILFDLDENAEGSDPEARWRRWNGDGTDLVVAVPGAVEGVEAVRREGVQAIFTSARARSGAAGVSALIARLGLGDTVAGKTLFLRGGEPPISGDQMRRTIAASYCVIAIVGDSLGEFSDAFDAAGDAARRPTAATETMVAPLWGAGWFLLPNPVRSTAKSGSTR</sequence>
<feature type="region of interest" description="Disordered" evidence="1">
    <location>
        <begin position="37"/>
        <end position="69"/>
    </location>
</feature>
<evidence type="ECO:0000313" key="4">
    <source>
        <dbReference type="Proteomes" id="UP001629244"/>
    </source>
</evidence>
<name>A0ABW8YRH5_9SPHN</name>
<keyword evidence="2" id="KW-0732">Signal</keyword>
<evidence type="ECO:0000256" key="2">
    <source>
        <dbReference type="SAM" id="SignalP"/>
    </source>
</evidence>
<dbReference type="InterPro" id="IPR036412">
    <property type="entry name" value="HAD-like_sf"/>
</dbReference>